<reference evidence="19 21" key="2">
    <citation type="submission" date="2016-10" db="EMBL/GenBank/DDBJ databases">
        <authorList>
            <person name="de Groot N.N."/>
        </authorList>
    </citation>
    <scope>NUCLEOTIDE SEQUENCE [LARGE SCALE GENOMIC DNA]</scope>
    <source>
        <strain evidence="19">Nm10</strain>
        <strain evidence="20 21">Nm9</strain>
    </source>
</reference>
<evidence type="ECO:0000313" key="20">
    <source>
        <dbReference type="EMBL" id="SEQ41719.1"/>
    </source>
</evidence>
<evidence type="ECO:0000256" key="11">
    <source>
        <dbReference type="PIRSR" id="PIRSR000445-2"/>
    </source>
</evidence>
<dbReference type="Gene3D" id="3.40.50.720">
    <property type="entry name" value="NAD(P)-binding Rossmann-like Domain"/>
    <property type="match status" value="1"/>
</dbReference>
<dbReference type="FunFam" id="3.30.460.30:FF:000001">
    <property type="entry name" value="Glutamyl-tRNA reductase"/>
    <property type="match status" value="1"/>
</dbReference>
<evidence type="ECO:0000313" key="18">
    <source>
        <dbReference type="EMBL" id="PTQ81957.1"/>
    </source>
</evidence>
<evidence type="ECO:0000256" key="6">
    <source>
        <dbReference type="ARBA" id="ARBA00023244"/>
    </source>
</evidence>
<feature type="binding site" evidence="9 12">
    <location>
        <begin position="185"/>
        <end position="190"/>
    </location>
    <ligand>
        <name>NADP(+)</name>
        <dbReference type="ChEBI" id="CHEBI:58349"/>
    </ligand>
</feature>
<dbReference type="PIRSF" id="PIRSF000445">
    <property type="entry name" value="4pyrrol_synth_GluRdtase"/>
    <property type="match status" value="1"/>
</dbReference>
<accession>A0A0S3AJ48</accession>
<feature type="active site" description="Nucleophile" evidence="9 10">
    <location>
        <position position="50"/>
    </location>
</feature>
<dbReference type="UniPathway" id="UPA00251">
    <property type="reaction ID" value="UER00316"/>
</dbReference>
<comment type="catalytic activity">
    <reaction evidence="7 9 14">
        <text>(S)-4-amino-5-oxopentanoate + tRNA(Glu) + NADP(+) = L-glutamyl-tRNA(Glu) + NADPH + H(+)</text>
        <dbReference type="Rhea" id="RHEA:12344"/>
        <dbReference type="Rhea" id="RHEA-COMP:9663"/>
        <dbReference type="Rhea" id="RHEA-COMP:9680"/>
        <dbReference type="ChEBI" id="CHEBI:15378"/>
        <dbReference type="ChEBI" id="CHEBI:57501"/>
        <dbReference type="ChEBI" id="CHEBI:57783"/>
        <dbReference type="ChEBI" id="CHEBI:58349"/>
        <dbReference type="ChEBI" id="CHEBI:78442"/>
        <dbReference type="ChEBI" id="CHEBI:78520"/>
        <dbReference type="EC" id="1.2.1.70"/>
    </reaction>
</comment>
<evidence type="ECO:0000313" key="23">
    <source>
        <dbReference type="Proteomes" id="UP000244110"/>
    </source>
</evidence>
<feature type="domain" description="Quinate/shikimate 5-dehydrogenase/glutamyl-tRNA reductase" evidence="16">
    <location>
        <begin position="168"/>
        <end position="302"/>
    </location>
</feature>
<dbReference type="KEGG" id="nur:ATY38_08040"/>
<dbReference type="EMBL" id="FOFX01000049">
    <property type="protein sequence ID" value="SEQ41719.1"/>
    <property type="molecule type" value="Genomic_DNA"/>
</dbReference>
<evidence type="ECO:0000256" key="3">
    <source>
        <dbReference type="ARBA" id="ARBA00012970"/>
    </source>
</evidence>
<evidence type="ECO:0000256" key="2">
    <source>
        <dbReference type="ARBA" id="ARBA00005916"/>
    </source>
</evidence>
<dbReference type="Proteomes" id="UP000182882">
    <property type="component" value="Unassembled WGS sequence"/>
</dbReference>
<comment type="subunit">
    <text evidence="9">Homodimer.</text>
</comment>
<dbReference type="Gene3D" id="3.30.460.30">
    <property type="entry name" value="Glutamyl-tRNA reductase, N-terminal domain"/>
    <property type="match status" value="1"/>
</dbReference>
<comment type="similarity">
    <text evidence="2 9 14">Belongs to the glutamyl-tRNA reductase family.</text>
</comment>
<feature type="binding site" evidence="9 11">
    <location>
        <begin position="110"/>
        <end position="112"/>
    </location>
    <ligand>
        <name>substrate</name>
    </ligand>
</feature>
<evidence type="ECO:0000313" key="19">
    <source>
        <dbReference type="EMBL" id="SDU06492.1"/>
    </source>
</evidence>
<feature type="site" description="Important for activity" evidence="9 13">
    <location>
        <position position="95"/>
    </location>
</feature>
<evidence type="ECO:0000313" key="22">
    <source>
        <dbReference type="Proteomes" id="UP000182882"/>
    </source>
</evidence>
<dbReference type="GO" id="GO:0050661">
    <property type="term" value="F:NADP binding"/>
    <property type="evidence" value="ECO:0007669"/>
    <property type="project" value="InterPro"/>
</dbReference>
<dbReference type="InterPro" id="IPR036453">
    <property type="entry name" value="GluRdtase_dimer_dom_sf"/>
</dbReference>
<evidence type="ECO:0000256" key="5">
    <source>
        <dbReference type="ARBA" id="ARBA00023002"/>
    </source>
</evidence>
<feature type="binding site" evidence="9 11">
    <location>
        <position position="116"/>
    </location>
    <ligand>
        <name>substrate</name>
    </ligand>
</feature>
<gene>
    <name evidence="9" type="primary">hemA</name>
    <name evidence="18" type="ORF">C8R28_102923</name>
    <name evidence="19" type="ORF">SAMN05216406_12119</name>
    <name evidence="20" type="ORF">SAMN05421510_104919</name>
</gene>
<evidence type="ECO:0000259" key="16">
    <source>
        <dbReference type="Pfam" id="PF01488"/>
    </source>
</evidence>
<dbReference type="PROSITE" id="PS00747">
    <property type="entry name" value="GLUTR"/>
    <property type="match status" value="1"/>
</dbReference>
<dbReference type="CDD" id="cd05213">
    <property type="entry name" value="NAD_bind_Glutamyl_tRNA_reduct"/>
    <property type="match status" value="1"/>
</dbReference>
<keyword evidence="6 9" id="KW-0627">Porphyrin biosynthesis</keyword>
<dbReference type="EC" id="1.2.1.70" evidence="3 9"/>
<dbReference type="Proteomes" id="UP000181998">
    <property type="component" value="Unassembled WGS sequence"/>
</dbReference>
<dbReference type="AlphaFoldDB" id="A0A0S3AJ48"/>
<dbReference type="InterPro" id="IPR000343">
    <property type="entry name" value="4pyrrol_synth_GluRdtase"/>
</dbReference>
<evidence type="ECO:0000259" key="15">
    <source>
        <dbReference type="Pfam" id="PF00745"/>
    </source>
</evidence>
<dbReference type="SUPFAM" id="SSF51735">
    <property type="entry name" value="NAD(P)-binding Rossmann-fold domains"/>
    <property type="match status" value="1"/>
</dbReference>
<feature type="binding site" evidence="9 11">
    <location>
        <position position="105"/>
    </location>
    <ligand>
        <name>substrate</name>
    </ligand>
</feature>
<reference evidence="22" key="1">
    <citation type="submission" date="2016-10" db="EMBL/GenBank/DDBJ databases">
        <authorList>
            <person name="Varghese N."/>
            <person name="Submissions S."/>
        </authorList>
    </citation>
    <scope>NUCLEOTIDE SEQUENCE [LARGE SCALE GENOMIC DNA]</scope>
    <source>
        <strain evidence="22">Nm10</strain>
    </source>
</reference>
<dbReference type="GO" id="GO:0019353">
    <property type="term" value="P:protoporphyrinogen IX biosynthetic process from glutamate"/>
    <property type="evidence" value="ECO:0007669"/>
    <property type="project" value="TreeGrafter"/>
</dbReference>
<dbReference type="Pfam" id="PF01488">
    <property type="entry name" value="Shikimate_DH"/>
    <property type="match status" value="1"/>
</dbReference>
<evidence type="ECO:0000256" key="1">
    <source>
        <dbReference type="ARBA" id="ARBA00005059"/>
    </source>
</evidence>
<dbReference type="RefSeq" id="WP_062558850.1">
    <property type="nucleotide sequence ID" value="NZ_CP013341.1"/>
</dbReference>
<dbReference type="PANTHER" id="PTHR43013:SF1">
    <property type="entry name" value="GLUTAMYL-TRNA REDUCTASE"/>
    <property type="match status" value="1"/>
</dbReference>
<evidence type="ECO:0000256" key="9">
    <source>
        <dbReference type="HAMAP-Rule" id="MF_00087"/>
    </source>
</evidence>
<dbReference type="InterPro" id="IPR036291">
    <property type="entry name" value="NAD(P)-bd_dom_sf"/>
</dbReference>
<name>A0A0S3AJ48_9PROT</name>
<dbReference type="InterPro" id="IPR018214">
    <property type="entry name" value="GluRdtase_CS"/>
</dbReference>
<sequence>MQLFAFGINHNTAPLDVREQVAFPENTMEHALRDLVGRNPIKEAAIVSTCNRTEVYCCTERPEDAVIWLADFHHLPTRELDPYIYKLPREQAVKHAFRVASGLDSMVLGEPQILGQLKSAVKSAEHAGTLGLLLHKLFQRTFYVAKEVRTSTEIGTSSVSMAAAAARLAERIFGDIAEQRVLFIGAGEMIELCANHFAARNPKKITVANRTTERAEALANRFNAQAITLSELPEQLALHDIVVTCTASPLPILGKGMVERAIKIRKHRPIFIVDLAVPRDVESEVAELDDVFLYYVDDLSEIVKEGLDSRLNAVTQAETIIDSNVVDFMRWFATREMVPTIRALRDQGERYRRHELARATKLLEKGEDPKKVIEALSTGLTNKFLHMPSNALNQAAADEREELVELINRLYQLHRPQ</sequence>
<feature type="domain" description="Glutamyl-tRNA reductase N-terminal" evidence="17">
    <location>
        <begin position="7"/>
        <end position="152"/>
    </location>
</feature>
<organism evidence="18 23">
    <name type="scientific">Nitrosomonas ureae</name>
    <dbReference type="NCBI Taxonomy" id="44577"/>
    <lineage>
        <taxon>Bacteria</taxon>
        <taxon>Pseudomonadati</taxon>
        <taxon>Pseudomonadota</taxon>
        <taxon>Betaproteobacteria</taxon>
        <taxon>Nitrosomonadales</taxon>
        <taxon>Nitrosomonadaceae</taxon>
        <taxon>Nitrosomonas</taxon>
    </lineage>
</organism>
<dbReference type="NCBIfam" id="TIGR01035">
    <property type="entry name" value="hemA"/>
    <property type="match status" value="1"/>
</dbReference>
<reference evidence="18 23" key="3">
    <citation type="submission" date="2018-04" db="EMBL/GenBank/DDBJ databases">
        <title>Active sludge and wastewater microbial communities from Klosterneuburg, Austria.</title>
        <authorList>
            <person name="Wagner M."/>
        </authorList>
    </citation>
    <scope>NUCLEOTIDE SEQUENCE [LARGE SCALE GENOMIC DNA]</scope>
    <source>
        <strain evidence="18 23">Nm4</strain>
    </source>
</reference>
<evidence type="ECO:0000259" key="17">
    <source>
        <dbReference type="Pfam" id="PF05201"/>
    </source>
</evidence>
<evidence type="ECO:0000256" key="14">
    <source>
        <dbReference type="RuleBase" id="RU000584"/>
    </source>
</evidence>
<comment type="pathway">
    <text evidence="1 9 14">Porphyrin-containing compound metabolism; protoporphyrin-IX biosynthesis; 5-aminolevulinate from L-glutamyl-tRNA(Glu): step 1/2.</text>
</comment>
<proteinExistence type="inferred from homology"/>
<dbReference type="PANTHER" id="PTHR43013">
    <property type="entry name" value="GLUTAMYL-TRNA REDUCTASE"/>
    <property type="match status" value="1"/>
</dbReference>
<evidence type="ECO:0000256" key="10">
    <source>
        <dbReference type="PIRSR" id="PIRSR000445-1"/>
    </source>
</evidence>
<keyword evidence="22" id="KW-1185">Reference proteome</keyword>
<evidence type="ECO:0000256" key="8">
    <source>
        <dbReference type="ARBA" id="ARBA00068659"/>
    </source>
</evidence>
<evidence type="ECO:0000256" key="13">
    <source>
        <dbReference type="PIRSR" id="PIRSR000445-4"/>
    </source>
</evidence>
<comment type="miscellaneous">
    <text evidence="9">During catalysis, the active site Cys acts as a nucleophile attacking the alpha-carbonyl group of tRNA-bound glutamate with the formation of a thioester intermediate between enzyme and glutamate, and the concomitant release of tRNA(Glu). The thioester intermediate is finally reduced by direct hydride transfer from NADPH, to form the product GSA.</text>
</comment>
<evidence type="ECO:0000313" key="21">
    <source>
        <dbReference type="Proteomes" id="UP000181998"/>
    </source>
</evidence>
<comment type="function">
    <text evidence="9">Catalyzes the NADPH-dependent reduction of glutamyl-tRNA(Glu) to glutamate 1-semialdehyde (GSA).</text>
</comment>
<dbReference type="InterPro" id="IPR036343">
    <property type="entry name" value="GluRdtase_N_sf"/>
</dbReference>
<dbReference type="SUPFAM" id="SSF69742">
    <property type="entry name" value="Glutamyl tRNA-reductase catalytic, N-terminal domain"/>
    <property type="match status" value="1"/>
</dbReference>
<dbReference type="EMBL" id="FNLN01000021">
    <property type="protein sequence ID" value="SDU06492.1"/>
    <property type="molecule type" value="Genomic_DNA"/>
</dbReference>
<evidence type="ECO:0000256" key="7">
    <source>
        <dbReference type="ARBA" id="ARBA00047464"/>
    </source>
</evidence>
<evidence type="ECO:0000256" key="12">
    <source>
        <dbReference type="PIRSR" id="PIRSR000445-3"/>
    </source>
</evidence>
<dbReference type="SUPFAM" id="SSF69075">
    <property type="entry name" value="Glutamyl tRNA-reductase dimerization domain"/>
    <property type="match status" value="1"/>
</dbReference>
<dbReference type="Pfam" id="PF00745">
    <property type="entry name" value="GlutR_dimer"/>
    <property type="match status" value="1"/>
</dbReference>
<dbReference type="STRING" id="44577.ATY38_08040"/>
<dbReference type="Proteomes" id="UP000244110">
    <property type="component" value="Unassembled WGS sequence"/>
</dbReference>
<keyword evidence="4 9" id="KW-0521">NADP</keyword>
<feature type="binding site" evidence="9 11">
    <location>
        <begin position="49"/>
        <end position="52"/>
    </location>
    <ligand>
        <name>substrate</name>
    </ligand>
</feature>
<protein>
    <recommendedName>
        <fullName evidence="8 9">Glutamyl-tRNA reductase</fullName>
        <shortName evidence="9">GluTR</shortName>
        <ecNumber evidence="3 9">1.2.1.70</ecNumber>
    </recommendedName>
</protein>
<dbReference type="InterPro" id="IPR006151">
    <property type="entry name" value="Shikm_DH/Glu-tRNA_Rdtase"/>
</dbReference>
<dbReference type="HAMAP" id="MF_00087">
    <property type="entry name" value="Glu_tRNA_reductase"/>
    <property type="match status" value="1"/>
</dbReference>
<dbReference type="GO" id="GO:0008883">
    <property type="term" value="F:glutamyl-tRNA reductase activity"/>
    <property type="evidence" value="ECO:0007669"/>
    <property type="project" value="UniProtKB-UniRule"/>
</dbReference>
<evidence type="ECO:0000256" key="4">
    <source>
        <dbReference type="ARBA" id="ARBA00022857"/>
    </source>
</evidence>
<dbReference type="InterPro" id="IPR015895">
    <property type="entry name" value="4pyrrol_synth_GluRdtase_N"/>
</dbReference>
<comment type="domain">
    <text evidence="9">Possesses an unusual extended V-shaped dimeric structure with each monomer consisting of three distinct domains arranged along a curved 'spinal' alpha-helix. The N-terminal catalytic domain specifically recognizes the glutamate moiety of the substrate. The second domain is the NADPH-binding domain, and the third C-terminal domain is responsible for dimerization.</text>
</comment>
<feature type="domain" description="Tetrapyrrole biosynthesis glutamyl-tRNA reductase dimerisation" evidence="15">
    <location>
        <begin position="316"/>
        <end position="413"/>
    </location>
</feature>
<dbReference type="InterPro" id="IPR015896">
    <property type="entry name" value="4pyrrol_synth_GluRdtase_dimer"/>
</dbReference>
<dbReference type="OrthoDB" id="110209at2"/>
<dbReference type="Pfam" id="PF05201">
    <property type="entry name" value="GlutR_N"/>
    <property type="match status" value="1"/>
</dbReference>
<dbReference type="EMBL" id="QAOL01000029">
    <property type="protein sequence ID" value="PTQ81957.1"/>
    <property type="molecule type" value="Genomic_DNA"/>
</dbReference>
<keyword evidence="5 9" id="KW-0560">Oxidoreductase</keyword>
<dbReference type="FunFam" id="3.40.50.720:FF:000031">
    <property type="entry name" value="Glutamyl-tRNA reductase"/>
    <property type="match status" value="1"/>
</dbReference>